<evidence type="ECO:0000313" key="1">
    <source>
        <dbReference type="EMBL" id="KAK9753684.1"/>
    </source>
</evidence>
<proteinExistence type="predicted"/>
<accession>A0AAW1N7I0</accession>
<dbReference type="AlphaFoldDB" id="A0AAW1N7I0"/>
<protein>
    <submittedName>
        <fullName evidence="1">Uncharacterized protein</fullName>
    </submittedName>
</protein>
<name>A0AAW1N7I0_POPJA</name>
<reference evidence="1 2" key="1">
    <citation type="journal article" date="2024" name="BMC Genomics">
        <title>De novo assembly and annotation of Popillia japonica's genome with initial clues to its potential as an invasive pest.</title>
        <authorList>
            <person name="Cucini C."/>
            <person name="Boschi S."/>
            <person name="Funari R."/>
            <person name="Cardaioli E."/>
            <person name="Iannotti N."/>
            <person name="Marturano G."/>
            <person name="Paoli F."/>
            <person name="Bruttini M."/>
            <person name="Carapelli A."/>
            <person name="Frati F."/>
            <person name="Nardi F."/>
        </authorList>
    </citation>
    <scope>NUCLEOTIDE SEQUENCE [LARGE SCALE GENOMIC DNA]</scope>
    <source>
        <strain evidence="1">DMR45628</strain>
    </source>
</reference>
<organism evidence="1 2">
    <name type="scientific">Popillia japonica</name>
    <name type="common">Japanese beetle</name>
    <dbReference type="NCBI Taxonomy" id="7064"/>
    <lineage>
        <taxon>Eukaryota</taxon>
        <taxon>Metazoa</taxon>
        <taxon>Ecdysozoa</taxon>
        <taxon>Arthropoda</taxon>
        <taxon>Hexapoda</taxon>
        <taxon>Insecta</taxon>
        <taxon>Pterygota</taxon>
        <taxon>Neoptera</taxon>
        <taxon>Endopterygota</taxon>
        <taxon>Coleoptera</taxon>
        <taxon>Polyphaga</taxon>
        <taxon>Scarabaeiformia</taxon>
        <taxon>Scarabaeidae</taxon>
        <taxon>Rutelinae</taxon>
        <taxon>Popillia</taxon>
    </lineage>
</organism>
<dbReference type="EMBL" id="JASPKY010000011">
    <property type="protein sequence ID" value="KAK9753684.1"/>
    <property type="molecule type" value="Genomic_DNA"/>
</dbReference>
<gene>
    <name evidence="1" type="ORF">QE152_g1843</name>
</gene>
<dbReference type="Proteomes" id="UP001458880">
    <property type="component" value="Unassembled WGS sequence"/>
</dbReference>
<keyword evidence="2" id="KW-1185">Reference proteome</keyword>
<comment type="caution">
    <text evidence="1">The sequence shown here is derived from an EMBL/GenBank/DDBJ whole genome shotgun (WGS) entry which is preliminary data.</text>
</comment>
<sequence length="105" mass="11730">MGCLYSFDVENSDGPLKLSDPAKLPSDELYEITDQIPSDPESNIGDCSDDDIEGTSEYPMMEMEVVQQNEIASIIEICDVSDWESDDEVPLCHLQIPKGRKQAFL</sequence>
<evidence type="ECO:0000313" key="2">
    <source>
        <dbReference type="Proteomes" id="UP001458880"/>
    </source>
</evidence>